<name>A0A067KDD6_JATCU</name>
<sequence length="62" mass="6157">MEARMNEALAAQRTALIAELGNGNGNGASTGGSGPAASNQGPAAEPTNSTPNLDNIPSRNCF</sequence>
<dbReference type="AlphaFoldDB" id="A0A067KDD6"/>
<protein>
    <submittedName>
        <fullName evidence="2">Uncharacterized protein</fullName>
    </submittedName>
</protein>
<dbReference type="Proteomes" id="UP000027138">
    <property type="component" value="Unassembled WGS sequence"/>
</dbReference>
<evidence type="ECO:0000313" key="3">
    <source>
        <dbReference type="Proteomes" id="UP000027138"/>
    </source>
</evidence>
<evidence type="ECO:0000256" key="1">
    <source>
        <dbReference type="SAM" id="MobiDB-lite"/>
    </source>
</evidence>
<accession>A0A067KDD6</accession>
<feature type="compositionally biased region" description="Polar residues" evidence="1">
    <location>
        <begin position="46"/>
        <end position="62"/>
    </location>
</feature>
<dbReference type="EMBL" id="KK914567">
    <property type="protein sequence ID" value="KDP33043.1"/>
    <property type="molecule type" value="Genomic_DNA"/>
</dbReference>
<evidence type="ECO:0000313" key="2">
    <source>
        <dbReference type="EMBL" id="KDP33043.1"/>
    </source>
</evidence>
<gene>
    <name evidence="2" type="ORF">JCGZ_13629</name>
</gene>
<feature type="compositionally biased region" description="Gly residues" evidence="1">
    <location>
        <begin position="22"/>
        <end position="34"/>
    </location>
</feature>
<organism evidence="2 3">
    <name type="scientific">Jatropha curcas</name>
    <name type="common">Barbados nut</name>
    <dbReference type="NCBI Taxonomy" id="180498"/>
    <lineage>
        <taxon>Eukaryota</taxon>
        <taxon>Viridiplantae</taxon>
        <taxon>Streptophyta</taxon>
        <taxon>Embryophyta</taxon>
        <taxon>Tracheophyta</taxon>
        <taxon>Spermatophyta</taxon>
        <taxon>Magnoliopsida</taxon>
        <taxon>eudicotyledons</taxon>
        <taxon>Gunneridae</taxon>
        <taxon>Pentapetalae</taxon>
        <taxon>rosids</taxon>
        <taxon>fabids</taxon>
        <taxon>Malpighiales</taxon>
        <taxon>Euphorbiaceae</taxon>
        <taxon>Crotonoideae</taxon>
        <taxon>Jatropheae</taxon>
        <taxon>Jatropha</taxon>
    </lineage>
</organism>
<feature type="region of interest" description="Disordered" evidence="1">
    <location>
        <begin position="21"/>
        <end position="62"/>
    </location>
</feature>
<proteinExistence type="predicted"/>
<keyword evidence="3" id="KW-1185">Reference proteome</keyword>
<reference evidence="2 3" key="1">
    <citation type="journal article" date="2014" name="PLoS ONE">
        <title>Global Analysis of Gene Expression Profiles in Physic Nut (Jatropha curcas L.) Seedlings Exposed to Salt Stress.</title>
        <authorList>
            <person name="Zhang L."/>
            <person name="Zhang C."/>
            <person name="Wu P."/>
            <person name="Chen Y."/>
            <person name="Li M."/>
            <person name="Jiang H."/>
            <person name="Wu G."/>
        </authorList>
    </citation>
    <scope>NUCLEOTIDE SEQUENCE [LARGE SCALE GENOMIC DNA]</scope>
    <source>
        <strain evidence="3">cv. GZQX0401</strain>
        <tissue evidence="2">Young leaves</tissue>
    </source>
</reference>